<name>A0A834VXH3_9FABA</name>
<sequence>MGMEWSIPYCYSAEGREMTNMPIYMPKERKRKSRVQPSPKVGLEYQTPHHHHQQATLPQSHSHKAN</sequence>
<reference evidence="2" key="1">
    <citation type="submission" date="2020-09" db="EMBL/GenBank/DDBJ databases">
        <title>Genome-Enabled Discovery of Anthraquinone Biosynthesis in Senna tora.</title>
        <authorList>
            <person name="Kang S.-H."/>
            <person name="Pandey R.P."/>
            <person name="Lee C.-M."/>
            <person name="Sim J.-S."/>
            <person name="Jeong J.-T."/>
            <person name="Choi B.-S."/>
            <person name="Jung M."/>
            <person name="Ginzburg D."/>
            <person name="Zhao K."/>
            <person name="Won S.Y."/>
            <person name="Oh T.-J."/>
            <person name="Yu Y."/>
            <person name="Kim N.-H."/>
            <person name="Lee O.R."/>
            <person name="Lee T.-H."/>
            <person name="Bashyal P."/>
            <person name="Kim T.-S."/>
            <person name="Lee W.-H."/>
            <person name="Kawkins C."/>
            <person name="Kim C.-K."/>
            <person name="Kim J.S."/>
            <person name="Ahn B.O."/>
            <person name="Rhee S.Y."/>
            <person name="Sohng J.K."/>
        </authorList>
    </citation>
    <scope>NUCLEOTIDE SEQUENCE</scope>
    <source>
        <tissue evidence="2">Leaf</tissue>
    </source>
</reference>
<evidence type="ECO:0000313" key="3">
    <source>
        <dbReference type="Proteomes" id="UP000634136"/>
    </source>
</evidence>
<dbReference type="AlphaFoldDB" id="A0A834VXH3"/>
<dbReference type="Proteomes" id="UP000634136">
    <property type="component" value="Unassembled WGS sequence"/>
</dbReference>
<accession>A0A834VXH3</accession>
<evidence type="ECO:0000256" key="1">
    <source>
        <dbReference type="SAM" id="MobiDB-lite"/>
    </source>
</evidence>
<protein>
    <submittedName>
        <fullName evidence="2">Uncharacterized protein</fullName>
    </submittedName>
</protein>
<dbReference type="EMBL" id="JAAIUW010000013">
    <property type="protein sequence ID" value="KAF7801693.1"/>
    <property type="molecule type" value="Genomic_DNA"/>
</dbReference>
<feature type="region of interest" description="Disordered" evidence="1">
    <location>
        <begin position="26"/>
        <end position="66"/>
    </location>
</feature>
<gene>
    <name evidence="2" type="ORF">G2W53_040804</name>
</gene>
<comment type="caution">
    <text evidence="2">The sequence shown here is derived from an EMBL/GenBank/DDBJ whole genome shotgun (WGS) entry which is preliminary data.</text>
</comment>
<organism evidence="2 3">
    <name type="scientific">Senna tora</name>
    <dbReference type="NCBI Taxonomy" id="362788"/>
    <lineage>
        <taxon>Eukaryota</taxon>
        <taxon>Viridiplantae</taxon>
        <taxon>Streptophyta</taxon>
        <taxon>Embryophyta</taxon>
        <taxon>Tracheophyta</taxon>
        <taxon>Spermatophyta</taxon>
        <taxon>Magnoliopsida</taxon>
        <taxon>eudicotyledons</taxon>
        <taxon>Gunneridae</taxon>
        <taxon>Pentapetalae</taxon>
        <taxon>rosids</taxon>
        <taxon>fabids</taxon>
        <taxon>Fabales</taxon>
        <taxon>Fabaceae</taxon>
        <taxon>Caesalpinioideae</taxon>
        <taxon>Cassia clade</taxon>
        <taxon>Senna</taxon>
    </lineage>
</organism>
<evidence type="ECO:0000313" key="2">
    <source>
        <dbReference type="EMBL" id="KAF7801693.1"/>
    </source>
</evidence>
<keyword evidence="3" id="KW-1185">Reference proteome</keyword>
<proteinExistence type="predicted"/>